<feature type="transmembrane region" description="Helical" evidence="6">
    <location>
        <begin position="389"/>
        <end position="414"/>
    </location>
</feature>
<dbReference type="AlphaFoldDB" id="A0A0D2ND34"/>
<evidence type="ECO:0000256" key="4">
    <source>
        <dbReference type="ARBA" id="ARBA00022989"/>
    </source>
</evidence>
<dbReference type="Gene3D" id="1.20.1250.20">
    <property type="entry name" value="MFS general substrate transporter like domains"/>
    <property type="match status" value="2"/>
</dbReference>
<evidence type="ECO:0000313" key="9">
    <source>
        <dbReference type="Proteomes" id="UP000054498"/>
    </source>
</evidence>
<evidence type="ECO:0000256" key="2">
    <source>
        <dbReference type="ARBA" id="ARBA00022448"/>
    </source>
</evidence>
<dbReference type="PROSITE" id="PS50850">
    <property type="entry name" value="MFS"/>
    <property type="match status" value="1"/>
</dbReference>
<dbReference type="OrthoDB" id="196786at2759"/>
<dbReference type="Pfam" id="PF07690">
    <property type="entry name" value="MFS_1"/>
    <property type="match status" value="1"/>
</dbReference>
<dbReference type="GeneID" id="25737605"/>
<evidence type="ECO:0000313" key="8">
    <source>
        <dbReference type="EMBL" id="KIZ03231.1"/>
    </source>
</evidence>
<evidence type="ECO:0000256" key="1">
    <source>
        <dbReference type="ARBA" id="ARBA00004141"/>
    </source>
</evidence>
<dbReference type="InterPro" id="IPR011701">
    <property type="entry name" value="MFS"/>
</dbReference>
<dbReference type="EMBL" id="KK100889">
    <property type="protein sequence ID" value="KIZ03231.1"/>
    <property type="molecule type" value="Genomic_DNA"/>
</dbReference>
<dbReference type="RefSeq" id="XP_013902250.1">
    <property type="nucleotide sequence ID" value="XM_014046796.1"/>
</dbReference>
<accession>A0A0D2ND34</accession>
<evidence type="ECO:0000256" key="3">
    <source>
        <dbReference type="ARBA" id="ARBA00022692"/>
    </source>
</evidence>
<sequence>MPKGSSSDLDAIYQKVTLAVAPLFALTVMMSTIDRGNLSYASISFIPALQLTPTAYGAGSSLFFATYIIGLVPFGLLAPHIGARRLLAALLVSWGVVATCMAAVKDAGGFFALRLLLGACESGSMPAMWSHLMIFFPKSRLPKPFAYLFVGTALAGVVGAPLATGLLALDGKGGLHGYQWLFILEGAPAVLLGAAVFFLLPDTPSEVKGLKASEVAALEADLAAEARAQEERLATPAKTLIWQVVRGKYFPLLAVTSFIAGIVSATYVYWTPLIIKGLITNSALSSGAAAGGTARSSLAAVGLSTIPFAVGAAAVILAAAHAQRRQELFLHAAVPLAVSGVITTLFPLMAQASPILGFVSLIITLACALAANPSVSSIIALLHKGPHEVVALPIFDGVMNLGAIVGSPLTGAIIQKTERGFFWVTVVMGLVICLSTCLLLVLGAWVAHGPLAERLFLKPRGAAGRAAAAAAAEAAEAAAAGGEEGARGAPGAGRIVIRVGDDAVGAKS</sequence>
<dbReference type="SUPFAM" id="SSF103473">
    <property type="entry name" value="MFS general substrate transporter"/>
    <property type="match status" value="1"/>
</dbReference>
<dbReference type="KEGG" id="mng:MNEG_4728"/>
<keyword evidence="4 6" id="KW-1133">Transmembrane helix</keyword>
<gene>
    <name evidence="8" type="ORF">MNEG_4728</name>
</gene>
<dbReference type="GO" id="GO:0022857">
    <property type="term" value="F:transmembrane transporter activity"/>
    <property type="evidence" value="ECO:0007669"/>
    <property type="project" value="InterPro"/>
</dbReference>
<keyword evidence="2" id="KW-0813">Transport</keyword>
<feature type="transmembrane region" description="Helical" evidence="6">
    <location>
        <begin position="328"/>
        <end position="349"/>
    </location>
</feature>
<comment type="subcellular location">
    <subcellularLocation>
        <location evidence="1">Membrane</location>
        <topology evidence="1">Multi-pass membrane protein</topology>
    </subcellularLocation>
</comment>
<feature type="transmembrane region" description="Helical" evidence="6">
    <location>
        <begin position="355"/>
        <end position="382"/>
    </location>
</feature>
<feature type="transmembrane region" description="Helical" evidence="6">
    <location>
        <begin position="180"/>
        <end position="200"/>
    </location>
</feature>
<feature type="transmembrane region" description="Helical" evidence="6">
    <location>
        <begin position="110"/>
        <end position="134"/>
    </location>
</feature>
<dbReference type="InterPro" id="IPR036259">
    <property type="entry name" value="MFS_trans_sf"/>
</dbReference>
<dbReference type="Proteomes" id="UP000054498">
    <property type="component" value="Unassembled WGS sequence"/>
</dbReference>
<name>A0A0D2ND34_9CHLO</name>
<keyword evidence="3 6" id="KW-0812">Transmembrane</keyword>
<dbReference type="PANTHER" id="PTHR43791">
    <property type="entry name" value="PERMEASE-RELATED"/>
    <property type="match status" value="1"/>
</dbReference>
<organism evidence="8 9">
    <name type="scientific">Monoraphidium neglectum</name>
    <dbReference type="NCBI Taxonomy" id="145388"/>
    <lineage>
        <taxon>Eukaryota</taxon>
        <taxon>Viridiplantae</taxon>
        <taxon>Chlorophyta</taxon>
        <taxon>core chlorophytes</taxon>
        <taxon>Chlorophyceae</taxon>
        <taxon>CS clade</taxon>
        <taxon>Sphaeropleales</taxon>
        <taxon>Selenastraceae</taxon>
        <taxon>Monoraphidium</taxon>
    </lineage>
</organism>
<feature type="transmembrane region" description="Helical" evidence="6">
    <location>
        <begin position="12"/>
        <end position="33"/>
    </location>
</feature>
<keyword evidence="9" id="KW-1185">Reference proteome</keyword>
<keyword evidence="5 6" id="KW-0472">Membrane</keyword>
<dbReference type="InterPro" id="IPR020846">
    <property type="entry name" value="MFS_dom"/>
</dbReference>
<feature type="transmembrane region" description="Helical" evidence="6">
    <location>
        <begin position="298"/>
        <end position="321"/>
    </location>
</feature>
<evidence type="ECO:0000256" key="5">
    <source>
        <dbReference type="ARBA" id="ARBA00023136"/>
    </source>
</evidence>
<protein>
    <submittedName>
        <fullName evidence="8">Major facilitator transporter</fullName>
    </submittedName>
</protein>
<dbReference type="PANTHER" id="PTHR43791:SF36">
    <property type="entry name" value="TRANSPORTER, PUTATIVE (AFU_ORTHOLOGUE AFUA_6G08340)-RELATED"/>
    <property type="match status" value="1"/>
</dbReference>
<evidence type="ECO:0000259" key="7">
    <source>
        <dbReference type="PROSITE" id="PS50850"/>
    </source>
</evidence>
<feature type="transmembrane region" description="Helical" evidence="6">
    <location>
        <begin position="249"/>
        <end position="270"/>
    </location>
</feature>
<feature type="transmembrane region" description="Helical" evidence="6">
    <location>
        <begin position="420"/>
        <end position="447"/>
    </location>
</feature>
<feature type="domain" description="Major facilitator superfamily (MFS) profile" evidence="7">
    <location>
        <begin position="20"/>
        <end position="444"/>
    </location>
</feature>
<feature type="transmembrane region" description="Helical" evidence="6">
    <location>
        <begin position="53"/>
        <end position="74"/>
    </location>
</feature>
<feature type="transmembrane region" description="Helical" evidence="6">
    <location>
        <begin position="146"/>
        <end position="168"/>
    </location>
</feature>
<feature type="transmembrane region" description="Helical" evidence="6">
    <location>
        <begin position="86"/>
        <end position="104"/>
    </location>
</feature>
<dbReference type="GO" id="GO:0016020">
    <property type="term" value="C:membrane"/>
    <property type="evidence" value="ECO:0007669"/>
    <property type="project" value="UniProtKB-SubCell"/>
</dbReference>
<reference evidence="8 9" key="1">
    <citation type="journal article" date="2013" name="BMC Genomics">
        <title>Reconstruction of the lipid metabolism for the microalga Monoraphidium neglectum from its genome sequence reveals characteristics suitable for biofuel production.</title>
        <authorList>
            <person name="Bogen C."/>
            <person name="Al-Dilaimi A."/>
            <person name="Albersmeier A."/>
            <person name="Wichmann J."/>
            <person name="Grundmann M."/>
            <person name="Rupp O."/>
            <person name="Lauersen K.J."/>
            <person name="Blifernez-Klassen O."/>
            <person name="Kalinowski J."/>
            <person name="Goesmann A."/>
            <person name="Mussgnug J.H."/>
            <person name="Kruse O."/>
        </authorList>
    </citation>
    <scope>NUCLEOTIDE SEQUENCE [LARGE SCALE GENOMIC DNA]</scope>
    <source>
        <strain evidence="8 9">SAG 48.87</strain>
    </source>
</reference>
<proteinExistence type="predicted"/>
<evidence type="ECO:0000256" key="6">
    <source>
        <dbReference type="SAM" id="Phobius"/>
    </source>
</evidence>